<keyword evidence="1" id="KW-0805">Transcription regulation</keyword>
<dbReference type="OrthoDB" id="161473at2"/>
<dbReference type="InterPro" id="IPR018062">
    <property type="entry name" value="HTH_AraC-typ_CS"/>
</dbReference>
<dbReference type="Proteomes" id="UP000295573">
    <property type="component" value="Unassembled WGS sequence"/>
</dbReference>
<dbReference type="InterPro" id="IPR018060">
    <property type="entry name" value="HTH_AraC"/>
</dbReference>
<organism evidence="5 6">
    <name type="scientific">Kribbella antiqua</name>
    <dbReference type="NCBI Taxonomy" id="2512217"/>
    <lineage>
        <taxon>Bacteria</taxon>
        <taxon>Bacillati</taxon>
        <taxon>Actinomycetota</taxon>
        <taxon>Actinomycetes</taxon>
        <taxon>Propionibacteriales</taxon>
        <taxon>Kribbellaceae</taxon>
        <taxon>Kribbella</taxon>
    </lineage>
</organism>
<feature type="domain" description="HTH araC/xylS-type" evidence="4">
    <location>
        <begin position="8"/>
        <end position="106"/>
    </location>
</feature>
<dbReference type="InterPro" id="IPR029442">
    <property type="entry name" value="GyrI-like"/>
</dbReference>
<keyword evidence="6" id="KW-1185">Reference proteome</keyword>
<dbReference type="GO" id="GO:0043565">
    <property type="term" value="F:sequence-specific DNA binding"/>
    <property type="evidence" value="ECO:0007669"/>
    <property type="project" value="InterPro"/>
</dbReference>
<dbReference type="AlphaFoldDB" id="A0A4R2J830"/>
<evidence type="ECO:0000256" key="2">
    <source>
        <dbReference type="ARBA" id="ARBA00023125"/>
    </source>
</evidence>
<proteinExistence type="predicted"/>
<sequence length="229" mass="25052">MDYEAMVRQVIADLQGSLDDPPTFRELAARYYVSPYHFHRIFRAIAGESSAELTRRLRLERGAWEVRNTRDPISDIAFRSGYATHEAFTKAFQTGFGMPPSVFRAGLRDCPGIRSANGVHFHPNGMTRFHLAQNAGDAMKVDVVDVPATRLAAVRHQGPYVEIGAAFGVLEQKAAELGLGKEPEAIRVAIFYDDPDGTPAAELRSVAAITVPEDAGIGDLDEARLPTGK</sequence>
<comment type="caution">
    <text evidence="5">The sequence shown here is derived from an EMBL/GenBank/DDBJ whole genome shotgun (WGS) entry which is preliminary data.</text>
</comment>
<dbReference type="SUPFAM" id="SSF55136">
    <property type="entry name" value="Probable bacterial effector-binding domain"/>
    <property type="match status" value="1"/>
</dbReference>
<dbReference type="InterPro" id="IPR011256">
    <property type="entry name" value="Reg_factor_effector_dom_sf"/>
</dbReference>
<dbReference type="EMBL" id="SLWR01000001">
    <property type="protein sequence ID" value="TCO51235.1"/>
    <property type="molecule type" value="Genomic_DNA"/>
</dbReference>
<dbReference type="SUPFAM" id="SSF46689">
    <property type="entry name" value="Homeodomain-like"/>
    <property type="match status" value="2"/>
</dbReference>
<dbReference type="RefSeq" id="WP_132142954.1">
    <property type="nucleotide sequence ID" value="NZ_SLWR01000001.1"/>
</dbReference>
<keyword evidence="2" id="KW-0238">DNA-binding</keyword>
<reference evidence="5 6" key="1">
    <citation type="journal article" date="2015" name="Stand. Genomic Sci.">
        <title>Genomic Encyclopedia of Bacterial and Archaeal Type Strains, Phase III: the genomes of soil and plant-associated and newly described type strains.</title>
        <authorList>
            <person name="Whitman W.B."/>
            <person name="Woyke T."/>
            <person name="Klenk H.P."/>
            <person name="Zhou Y."/>
            <person name="Lilburn T.G."/>
            <person name="Beck B.J."/>
            <person name="De Vos P."/>
            <person name="Vandamme P."/>
            <person name="Eisen J.A."/>
            <person name="Garrity G."/>
            <person name="Hugenholtz P."/>
            <person name="Kyrpides N.C."/>
        </authorList>
    </citation>
    <scope>NUCLEOTIDE SEQUENCE [LARGE SCALE GENOMIC DNA]</scope>
    <source>
        <strain evidence="5 6">VKM Ac-2541</strain>
    </source>
</reference>
<dbReference type="Gene3D" id="3.20.80.10">
    <property type="entry name" value="Regulatory factor, effector binding domain"/>
    <property type="match status" value="1"/>
</dbReference>
<dbReference type="Pfam" id="PF06445">
    <property type="entry name" value="GyrI-like"/>
    <property type="match status" value="1"/>
</dbReference>
<dbReference type="Pfam" id="PF12833">
    <property type="entry name" value="HTH_18"/>
    <property type="match status" value="1"/>
</dbReference>
<dbReference type="InterPro" id="IPR009057">
    <property type="entry name" value="Homeodomain-like_sf"/>
</dbReference>
<dbReference type="InterPro" id="IPR050908">
    <property type="entry name" value="SmbC-like"/>
</dbReference>
<keyword evidence="3" id="KW-0804">Transcription</keyword>
<dbReference type="Gene3D" id="1.10.10.60">
    <property type="entry name" value="Homeodomain-like"/>
    <property type="match status" value="2"/>
</dbReference>
<evidence type="ECO:0000256" key="1">
    <source>
        <dbReference type="ARBA" id="ARBA00023015"/>
    </source>
</evidence>
<protein>
    <submittedName>
        <fullName evidence="5">AraC family transcriptional regulator</fullName>
    </submittedName>
</protein>
<name>A0A4R2J830_9ACTN</name>
<dbReference type="GO" id="GO:0003700">
    <property type="term" value="F:DNA-binding transcription factor activity"/>
    <property type="evidence" value="ECO:0007669"/>
    <property type="project" value="InterPro"/>
</dbReference>
<dbReference type="PROSITE" id="PS00041">
    <property type="entry name" value="HTH_ARAC_FAMILY_1"/>
    <property type="match status" value="1"/>
</dbReference>
<evidence type="ECO:0000259" key="4">
    <source>
        <dbReference type="PROSITE" id="PS01124"/>
    </source>
</evidence>
<evidence type="ECO:0000313" key="5">
    <source>
        <dbReference type="EMBL" id="TCO51235.1"/>
    </source>
</evidence>
<dbReference type="PANTHER" id="PTHR40055">
    <property type="entry name" value="TRANSCRIPTIONAL REGULATOR YGIV-RELATED"/>
    <property type="match status" value="1"/>
</dbReference>
<dbReference type="PANTHER" id="PTHR40055:SF2">
    <property type="entry name" value="DNA GYRASE INHIBITOR"/>
    <property type="match status" value="1"/>
</dbReference>
<gene>
    <name evidence="5" type="ORF">EV646_101218</name>
</gene>
<dbReference type="PROSITE" id="PS01124">
    <property type="entry name" value="HTH_ARAC_FAMILY_2"/>
    <property type="match status" value="1"/>
</dbReference>
<evidence type="ECO:0000256" key="3">
    <source>
        <dbReference type="ARBA" id="ARBA00023163"/>
    </source>
</evidence>
<accession>A0A4R2J830</accession>
<dbReference type="SMART" id="SM00342">
    <property type="entry name" value="HTH_ARAC"/>
    <property type="match status" value="1"/>
</dbReference>
<evidence type="ECO:0000313" key="6">
    <source>
        <dbReference type="Proteomes" id="UP000295573"/>
    </source>
</evidence>